<keyword evidence="2" id="KW-1185">Reference proteome</keyword>
<evidence type="ECO:0000313" key="1">
    <source>
        <dbReference type="EMBL" id="KZC14031.1"/>
    </source>
</evidence>
<sequence>MFRVPTQRSGGDKEFELPSGPCDVNSETVRIQLLDYCRFILTSMVIVIEHEAMNI</sequence>
<name>A0A154PQ53_DUFNO</name>
<evidence type="ECO:0000313" key="2">
    <source>
        <dbReference type="Proteomes" id="UP000076502"/>
    </source>
</evidence>
<dbReference type="Proteomes" id="UP000076502">
    <property type="component" value="Unassembled WGS sequence"/>
</dbReference>
<dbReference type="AlphaFoldDB" id="A0A154PQ53"/>
<gene>
    <name evidence="1" type="ORF">WN55_06238</name>
</gene>
<proteinExistence type="predicted"/>
<organism evidence="1 2">
    <name type="scientific">Dufourea novaeangliae</name>
    <name type="common">Sweat bee</name>
    <dbReference type="NCBI Taxonomy" id="178035"/>
    <lineage>
        <taxon>Eukaryota</taxon>
        <taxon>Metazoa</taxon>
        <taxon>Ecdysozoa</taxon>
        <taxon>Arthropoda</taxon>
        <taxon>Hexapoda</taxon>
        <taxon>Insecta</taxon>
        <taxon>Pterygota</taxon>
        <taxon>Neoptera</taxon>
        <taxon>Endopterygota</taxon>
        <taxon>Hymenoptera</taxon>
        <taxon>Apocrita</taxon>
        <taxon>Aculeata</taxon>
        <taxon>Apoidea</taxon>
        <taxon>Anthophila</taxon>
        <taxon>Halictidae</taxon>
        <taxon>Rophitinae</taxon>
        <taxon>Dufourea</taxon>
    </lineage>
</organism>
<protein>
    <submittedName>
        <fullName evidence="1">Uncharacterized protein</fullName>
    </submittedName>
</protein>
<dbReference type="EMBL" id="KQ435031">
    <property type="protein sequence ID" value="KZC14031.1"/>
    <property type="molecule type" value="Genomic_DNA"/>
</dbReference>
<accession>A0A154PQ53</accession>
<reference evidence="1 2" key="1">
    <citation type="submission" date="2015-07" db="EMBL/GenBank/DDBJ databases">
        <title>The genome of Dufourea novaeangliae.</title>
        <authorList>
            <person name="Pan H."/>
            <person name="Kapheim K."/>
        </authorList>
    </citation>
    <scope>NUCLEOTIDE SEQUENCE [LARGE SCALE GENOMIC DNA]</scope>
    <source>
        <strain evidence="1">0120121106</strain>
        <tissue evidence="1">Whole body</tissue>
    </source>
</reference>